<dbReference type="AlphaFoldDB" id="A0AAV2PU31"/>
<dbReference type="Proteomes" id="UP001497623">
    <property type="component" value="Unassembled WGS sequence"/>
</dbReference>
<evidence type="ECO:0000313" key="1">
    <source>
        <dbReference type="EMBL" id="CAL4063801.1"/>
    </source>
</evidence>
<protein>
    <submittedName>
        <fullName evidence="1">Uncharacterized protein</fullName>
    </submittedName>
</protein>
<reference evidence="1 2" key="1">
    <citation type="submission" date="2024-05" db="EMBL/GenBank/DDBJ databases">
        <authorList>
            <person name="Wallberg A."/>
        </authorList>
    </citation>
    <scope>NUCLEOTIDE SEQUENCE [LARGE SCALE GENOMIC DNA]</scope>
</reference>
<evidence type="ECO:0000313" key="2">
    <source>
        <dbReference type="Proteomes" id="UP001497623"/>
    </source>
</evidence>
<dbReference type="EMBL" id="CAXKWB010001273">
    <property type="protein sequence ID" value="CAL4063801.1"/>
    <property type="molecule type" value="Genomic_DNA"/>
</dbReference>
<keyword evidence="2" id="KW-1185">Reference proteome</keyword>
<proteinExistence type="predicted"/>
<accession>A0AAV2PU31</accession>
<organism evidence="1 2">
    <name type="scientific">Meganyctiphanes norvegica</name>
    <name type="common">Northern krill</name>
    <name type="synonym">Thysanopoda norvegica</name>
    <dbReference type="NCBI Taxonomy" id="48144"/>
    <lineage>
        <taxon>Eukaryota</taxon>
        <taxon>Metazoa</taxon>
        <taxon>Ecdysozoa</taxon>
        <taxon>Arthropoda</taxon>
        <taxon>Crustacea</taxon>
        <taxon>Multicrustacea</taxon>
        <taxon>Malacostraca</taxon>
        <taxon>Eumalacostraca</taxon>
        <taxon>Eucarida</taxon>
        <taxon>Euphausiacea</taxon>
        <taxon>Euphausiidae</taxon>
        <taxon>Meganyctiphanes</taxon>
    </lineage>
</organism>
<name>A0AAV2PU31_MEGNR</name>
<comment type="caution">
    <text evidence="1">The sequence shown here is derived from an EMBL/GenBank/DDBJ whole genome shotgun (WGS) entry which is preliminary data.</text>
</comment>
<sequence>MRISLWMASWLDSNIRSAQALKLYHINMPATGDTSLVKGGIHGQYFPLAAVTNKIAKRKRYRYNRRNRDSPSLILNTINPHLNDKTCEGNEKSSLFWLNQIRKDYKHLSVGNKRKYVYMMISQAHPCLHKGNHEAILVALRLSKQPKLKHEGKKLRCTYEKLNYEFDCTCGIFLPHNAIETNKSQETQDASETNEDHAQSVQCINPYWRDNTCHGGEKSYLFWLDKIRKVFKKLSKREKTLFVSNMISQPHACLHKGYHLAIIKALMDGRDYTTTYRYGVLSLKKIYNKANHEFVCTCGLLLPQENQETHKSPETPDSCEIEENSDIVQDLTYGDIMEALEL</sequence>
<gene>
    <name evidence="1" type="ORF">MNOR_LOCUS3656</name>
</gene>